<reference evidence="5 6" key="1">
    <citation type="submission" date="2019-11" db="EMBL/GenBank/DDBJ databases">
        <authorList>
            <person name="Holert J."/>
        </authorList>
    </citation>
    <scope>NUCLEOTIDE SEQUENCE [LARGE SCALE GENOMIC DNA]</scope>
    <source>
        <strain evidence="3">BC3_2A</strain>
        <strain evidence="2">SB11_1A</strain>
    </source>
</reference>
<evidence type="ECO:0000313" key="4">
    <source>
        <dbReference type="EMBL" id="CAA0119759.1"/>
    </source>
</evidence>
<evidence type="ECO:0000313" key="6">
    <source>
        <dbReference type="Proteomes" id="UP000439591"/>
    </source>
</evidence>
<organism evidence="2 5">
    <name type="scientific">Zhongshania aliphaticivorans</name>
    <dbReference type="NCBI Taxonomy" id="1470434"/>
    <lineage>
        <taxon>Bacteria</taxon>
        <taxon>Pseudomonadati</taxon>
        <taxon>Pseudomonadota</taxon>
        <taxon>Gammaproteobacteria</taxon>
        <taxon>Cellvibrionales</taxon>
        <taxon>Spongiibacteraceae</taxon>
        <taxon>Zhongshania</taxon>
    </lineage>
</organism>
<gene>
    <name evidence="2" type="ORF">IHBHHGIJ_01322</name>
    <name evidence="3" type="ORF">KFEGEMFD_03062</name>
    <name evidence="4" type="ORF">KFEGEMFD_03621</name>
</gene>
<dbReference type="Proteomes" id="UP000435877">
    <property type="component" value="Unassembled WGS sequence"/>
</dbReference>
<dbReference type="RefSeq" id="WP_159267927.1">
    <property type="nucleotide sequence ID" value="NZ_CACSIK010000001.1"/>
</dbReference>
<evidence type="ECO:0000256" key="1">
    <source>
        <dbReference type="SAM" id="SignalP"/>
    </source>
</evidence>
<protein>
    <submittedName>
        <fullName evidence="2">Uncharacterized protein</fullName>
    </submittedName>
</protein>
<evidence type="ECO:0000313" key="2">
    <source>
        <dbReference type="EMBL" id="CAA0087481.1"/>
    </source>
</evidence>
<dbReference type="PROSITE" id="PS51257">
    <property type="entry name" value="PROKAR_LIPOPROTEIN"/>
    <property type="match status" value="1"/>
</dbReference>
<accession>A0A5S9NDH2</accession>
<name>A0A5S9NDH2_9GAMM</name>
<dbReference type="AlphaFoldDB" id="A0A5S9NDH2"/>
<sequence length="162" mass="18222">MNNIKNAYACFKQCVSKWQYLVLLSLGLASCNAMADAWGKETVNDITLPRNQKLNYQPTISFCIERNVNTGKFQAFNANQARFNRVWMDQNSAKHGSAATKALVKMGLKALYKSFHGRSSVAKNYLPNENGRVVMSNYSRYKTDYSVQVRSDSLTLGLALAF</sequence>
<keyword evidence="1" id="KW-0732">Signal</keyword>
<proteinExistence type="predicted"/>
<feature type="signal peptide" evidence="1">
    <location>
        <begin position="1"/>
        <end position="35"/>
    </location>
</feature>
<dbReference type="OrthoDB" id="5738771at2"/>
<keyword evidence="5" id="KW-1185">Reference proteome</keyword>
<evidence type="ECO:0000313" key="5">
    <source>
        <dbReference type="Proteomes" id="UP000435877"/>
    </source>
</evidence>
<evidence type="ECO:0000313" key="3">
    <source>
        <dbReference type="EMBL" id="CAA0114960.1"/>
    </source>
</evidence>
<dbReference type="EMBL" id="CACSIK010000001">
    <property type="protein sequence ID" value="CAA0087481.1"/>
    <property type="molecule type" value="Genomic_DNA"/>
</dbReference>
<dbReference type="EMBL" id="CACSIM010000007">
    <property type="protein sequence ID" value="CAA0119759.1"/>
    <property type="molecule type" value="Genomic_DNA"/>
</dbReference>
<dbReference type="Proteomes" id="UP000439591">
    <property type="component" value="Unassembled WGS sequence"/>
</dbReference>
<dbReference type="EMBL" id="CACSIM010000005">
    <property type="protein sequence ID" value="CAA0114960.1"/>
    <property type="molecule type" value="Genomic_DNA"/>
</dbReference>
<feature type="chain" id="PRO_5036150412" evidence="1">
    <location>
        <begin position="36"/>
        <end position="162"/>
    </location>
</feature>